<accession>A0A0J6XJC6</accession>
<evidence type="ECO:0000313" key="2">
    <source>
        <dbReference type="EMBL" id="KMO94357.1"/>
    </source>
</evidence>
<dbReference type="GO" id="GO:0016747">
    <property type="term" value="F:acyltransferase activity, transferring groups other than amino-acyl groups"/>
    <property type="evidence" value="ECO:0007669"/>
    <property type="project" value="InterPro"/>
</dbReference>
<name>A0A0J6XJC6_9ACTN</name>
<organism evidence="2 3">
    <name type="scientific">Streptomyces roseus</name>
    <dbReference type="NCBI Taxonomy" id="66430"/>
    <lineage>
        <taxon>Bacteria</taxon>
        <taxon>Bacillati</taxon>
        <taxon>Actinomycetota</taxon>
        <taxon>Actinomycetes</taxon>
        <taxon>Kitasatosporales</taxon>
        <taxon>Streptomycetaceae</taxon>
        <taxon>Streptomyces</taxon>
    </lineage>
</organism>
<keyword evidence="3" id="KW-1185">Reference proteome</keyword>
<gene>
    <name evidence="2" type="ORF">ACS04_29960</name>
</gene>
<keyword evidence="2" id="KW-0808">Transferase</keyword>
<sequence length="222" mass="23080">MPFAHTAEAVGAWVHGWSASRGAAEPVATGSGFTIDVGLHGHVMRHVLHSADEATVREITEHSAAPGVWLKAFVPPETLEPWLAPGWHLAGGPGHLMAASLPGTAARAPGQLPGGYRMTTWTRDGVTRALVRGADGSFAARGQIAVTGHTSVVDQVETDPAHQRRGLGRLVMHRLTAAAVEQGATAGVLGATPQGRTLYEAMGWRVLAPLTSVLRGPDPAGT</sequence>
<dbReference type="EMBL" id="LFML01000131">
    <property type="protein sequence ID" value="KMO94357.1"/>
    <property type="molecule type" value="Genomic_DNA"/>
</dbReference>
<dbReference type="Pfam" id="PF13673">
    <property type="entry name" value="Acetyltransf_10"/>
    <property type="match status" value="1"/>
</dbReference>
<dbReference type="Proteomes" id="UP000035932">
    <property type="component" value="Unassembled WGS sequence"/>
</dbReference>
<dbReference type="Gene3D" id="3.40.630.30">
    <property type="match status" value="1"/>
</dbReference>
<dbReference type="InterPro" id="IPR016181">
    <property type="entry name" value="Acyl_CoA_acyltransferase"/>
</dbReference>
<dbReference type="PATRIC" id="fig|66430.4.peg.1949"/>
<evidence type="ECO:0000259" key="1">
    <source>
        <dbReference type="PROSITE" id="PS51186"/>
    </source>
</evidence>
<feature type="domain" description="N-acetyltransferase" evidence="1">
    <location>
        <begin position="54"/>
        <end position="222"/>
    </location>
</feature>
<dbReference type="STRING" id="66430.ACS04_29960"/>
<dbReference type="OrthoDB" id="4966223at2"/>
<evidence type="ECO:0000313" key="3">
    <source>
        <dbReference type="Proteomes" id="UP000035932"/>
    </source>
</evidence>
<dbReference type="SUPFAM" id="SSF55729">
    <property type="entry name" value="Acyl-CoA N-acyltransferases (Nat)"/>
    <property type="match status" value="1"/>
</dbReference>
<dbReference type="InterPro" id="IPR000182">
    <property type="entry name" value="GNAT_dom"/>
</dbReference>
<dbReference type="AlphaFoldDB" id="A0A0J6XJC6"/>
<comment type="caution">
    <text evidence="2">The sequence shown here is derived from an EMBL/GenBank/DDBJ whole genome shotgun (WGS) entry which is preliminary data.</text>
</comment>
<protein>
    <submittedName>
        <fullName evidence="2">GCN5 family acetyltransferase</fullName>
    </submittedName>
</protein>
<dbReference type="PROSITE" id="PS51186">
    <property type="entry name" value="GNAT"/>
    <property type="match status" value="1"/>
</dbReference>
<reference evidence="2 3" key="1">
    <citation type="submission" date="2015-06" db="EMBL/GenBank/DDBJ databases">
        <title>Recapitulation of the evolution of biosynthetic gene clusters reveals hidden chemical diversity on bacterial genomes.</title>
        <authorList>
            <person name="Cruz-Morales P."/>
            <person name="Martinez-Guerrero C."/>
            <person name="Morales-Escalante M.A."/>
            <person name="Yanez-Guerra L.A."/>
            <person name="Kopp J.F."/>
            <person name="Feldmann J."/>
            <person name="Ramos-Aboites H.E."/>
            <person name="Barona-Gomez F."/>
        </authorList>
    </citation>
    <scope>NUCLEOTIDE SEQUENCE [LARGE SCALE GENOMIC DNA]</scope>
    <source>
        <strain evidence="2 3">ATCC 31245</strain>
    </source>
</reference>
<proteinExistence type="predicted"/>